<evidence type="ECO:0000313" key="2">
    <source>
        <dbReference type="Proteomes" id="UP000271624"/>
    </source>
</evidence>
<dbReference type="OrthoDB" id="513646at2"/>
<proteinExistence type="predicted"/>
<dbReference type="Proteomes" id="UP000271624">
    <property type="component" value="Unassembled WGS sequence"/>
</dbReference>
<reference evidence="1" key="1">
    <citation type="submission" date="2018-12" db="EMBL/GenBank/DDBJ databases">
        <authorList>
            <person name="Will S."/>
            <person name="Neumann-Schaal M."/>
            <person name="Henke P."/>
        </authorList>
    </citation>
    <scope>NUCLEOTIDE SEQUENCE</scope>
    <source>
        <strain evidence="1">PCC 7102</strain>
    </source>
</reference>
<keyword evidence="2" id="KW-1185">Reference proteome</keyword>
<reference evidence="1" key="2">
    <citation type="journal article" date="2019" name="Genome Biol. Evol.">
        <title>Day and night: Metabolic profiles and evolutionary relationships of six axenic non-marine cyanobacteria.</title>
        <authorList>
            <person name="Will S.E."/>
            <person name="Henke P."/>
            <person name="Boedeker C."/>
            <person name="Huang S."/>
            <person name="Brinkmann H."/>
            <person name="Rohde M."/>
            <person name="Jarek M."/>
            <person name="Friedl T."/>
            <person name="Seufert S."/>
            <person name="Schumacher M."/>
            <person name="Overmann J."/>
            <person name="Neumann-Schaal M."/>
            <person name="Petersen J."/>
        </authorList>
    </citation>
    <scope>NUCLEOTIDE SEQUENCE [LARGE SCALE GENOMIC DNA]</scope>
    <source>
        <strain evidence="1">PCC 7102</strain>
    </source>
</reference>
<protein>
    <submittedName>
        <fullName evidence="1">Uncharacterized protein</fullName>
    </submittedName>
</protein>
<gene>
    <name evidence="1" type="ORF">DSM106972_049290</name>
</gene>
<accession>A0A3S1AM34</accession>
<evidence type="ECO:0000313" key="1">
    <source>
        <dbReference type="EMBL" id="RUT04015.1"/>
    </source>
</evidence>
<name>A0A3S1AM34_9CYAN</name>
<sequence length="130" mass="15393">MPKQKSATTSSFQTIDSSVLGDYAIADYSERVYSKVYYAIRELSGLLAKRSLKEVFDWNEFKERFANDFGKVQEKRYSLEQLLEYAIRKFGKTREDLIAQNQISWQRRQQYLERTNASYPSEMIDEPNCF</sequence>
<organism evidence="1 2">
    <name type="scientific">Dulcicalothrix desertica PCC 7102</name>
    <dbReference type="NCBI Taxonomy" id="232991"/>
    <lineage>
        <taxon>Bacteria</taxon>
        <taxon>Bacillati</taxon>
        <taxon>Cyanobacteriota</taxon>
        <taxon>Cyanophyceae</taxon>
        <taxon>Nostocales</taxon>
        <taxon>Calotrichaceae</taxon>
        <taxon>Dulcicalothrix</taxon>
    </lineage>
</organism>
<comment type="caution">
    <text evidence="1">The sequence shown here is derived from an EMBL/GenBank/DDBJ whole genome shotgun (WGS) entry which is preliminary data.</text>
</comment>
<dbReference type="RefSeq" id="WP_127083267.1">
    <property type="nucleotide sequence ID" value="NZ_RSCL01000012.1"/>
</dbReference>
<dbReference type="EMBL" id="RSCL01000012">
    <property type="protein sequence ID" value="RUT04015.1"/>
    <property type="molecule type" value="Genomic_DNA"/>
</dbReference>
<dbReference type="AlphaFoldDB" id="A0A3S1AM34"/>